<accession>A0A212EZQ4</accession>
<evidence type="ECO:0000313" key="4">
    <source>
        <dbReference type="Proteomes" id="UP000007151"/>
    </source>
</evidence>
<dbReference type="eggNOG" id="ENOG502T6PM">
    <property type="taxonomic scope" value="Eukaryota"/>
</dbReference>
<keyword evidence="1" id="KW-0732">Signal</keyword>
<feature type="signal peptide" evidence="1">
    <location>
        <begin position="1"/>
        <end position="16"/>
    </location>
</feature>
<sequence>MLKLAVFAVLLSYVSGQFEAPPWSLPWPEWSRKLSFTRLIELTAELIQDTTYKLKHAEKIREMHKHSITYELGTIAAGIQERFYRMLKFYRKYANMHSFITRSYQIEHNLRAIQILEGDYNEIRTEKGIYAEIKARYESTTTVNLKELMAQTSSTPPPPPGARKRWLPKLDDGFPVVHHT</sequence>
<dbReference type="KEGG" id="dpl:KGM_214608"/>
<dbReference type="KEGG" id="dpl:KGM_214609"/>
<comment type="caution">
    <text evidence="2">The sequence shown here is derived from an EMBL/GenBank/DDBJ whole genome shotgun (WGS) entry which is preliminary data.</text>
</comment>
<gene>
    <name evidence="2" type="ORF">KGM_214608</name>
    <name evidence="3" type="ORF">KGM_214609</name>
</gene>
<organism evidence="2 4">
    <name type="scientific">Danaus plexippus plexippus</name>
    <dbReference type="NCBI Taxonomy" id="278856"/>
    <lineage>
        <taxon>Eukaryota</taxon>
        <taxon>Metazoa</taxon>
        <taxon>Ecdysozoa</taxon>
        <taxon>Arthropoda</taxon>
        <taxon>Hexapoda</taxon>
        <taxon>Insecta</taxon>
        <taxon>Pterygota</taxon>
        <taxon>Neoptera</taxon>
        <taxon>Endopterygota</taxon>
        <taxon>Lepidoptera</taxon>
        <taxon>Glossata</taxon>
        <taxon>Ditrysia</taxon>
        <taxon>Papilionoidea</taxon>
        <taxon>Nymphalidae</taxon>
        <taxon>Danainae</taxon>
        <taxon>Danaini</taxon>
        <taxon>Danaina</taxon>
        <taxon>Danaus</taxon>
        <taxon>Danaus</taxon>
    </lineage>
</organism>
<keyword evidence="4" id="KW-1185">Reference proteome</keyword>
<reference evidence="2" key="2">
    <citation type="submission" date="2012-10" db="EMBL/GenBank/DDBJ databases">
        <title>MonarchBase: the monarch butterfly genome database.</title>
        <authorList>
            <person name="Zhan S."/>
            <person name="Reppert S.M."/>
        </authorList>
    </citation>
    <scope>NUCLEOTIDE SEQUENCE</scope>
    <source>
        <strain evidence="2">F-2</strain>
    </source>
</reference>
<dbReference type="EMBL" id="AGBW02009864">
    <property type="protein sequence ID" value="OWR49708.1"/>
    <property type="molecule type" value="Genomic_DNA"/>
</dbReference>
<dbReference type="EMBL" id="AGBW02011239">
    <property type="protein sequence ID" value="OWR46963.1"/>
    <property type="molecule type" value="Genomic_DNA"/>
</dbReference>
<feature type="chain" id="PRO_5011909643" evidence="1">
    <location>
        <begin position="17"/>
        <end position="180"/>
    </location>
</feature>
<dbReference type="Proteomes" id="UP000007151">
    <property type="component" value="Unassembled WGS sequence"/>
</dbReference>
<name>A0A212EZQ4_DANPL</name>
<proteinExistence type="predicted"/>
<dbReference type="OrthoDB" id="7326688at2759"/>
<protein>
    <submittedName>
        <fullName evidence="2">Uncharacterized protein</fullName>
    </submittedName>
</protein>
<evidence type="ECO:0000313" key="3">
    <source>
        <dbReference type="EMBL" id="OWR49708.1"/>
    </source>
</evidence>
<evidence type="ECO:0000256" key="1">
    <source>
        <dbReference type="SAM" id="SignalP"/>
    </source>
</evidence>
<dbReference type="AlphaFoldDB" id="A0A212EZQ4"/>
<reference evidence="2 4" key="1">
    <citation type="journal article" date="2011" name="Cell">
        <title>The monarch butterfly genome yields insights into long-distance migration.</title>
        <authorList>
            <person name="Zhan S."/>
            <person name="Merlin C."/>
            <person name="Boore J.L."/>
            <person name="Reppert S.M."/>
        </authorList>
    </citation>
    <scope>NUCLEOTIDE SEQUENCE [LARGE SCALE GENOMIC DNA]</scope>
    <source>
        <strain evidence="2">F-2</strain>
    </source>
</reference>
<evidence type="ECO:0000313" key="2">
    <source>
        <dbReference type="EMBL" id="OWR46963.1"/>
    </source>
</evidence>